<dbReference type="EMBL" id="CM001368">
    <property type="protein sequence ID" value="EHJ48324.1"/>
    <property type="molecule type" value="Genomic_DNA"/>
</dbReference>
<dbReference type="Gene3D" id="3.40.109.10">
    <property type="entry name" value="NADH Oxidase"/>
    <property type="match status" value="1"/>
</dbReference>
<feature type="domain" description="Nitroreductase" evidence="1">
    <location>
        <begin position="163"/>
        <end position="226"/>
    </location>
</feature>
<organism evidence="2 3">
    <name type="scientific">Solidesulfovibrio carbinoliphilus subsp. oakridgensis</name>
    <dbReference type="NCBI Taxonomy" id="694327"/>
    <lineage>
        <taxon>Bacteria</taxon>
        <taxon>Pseudomonadati</taxon>
        <taxon>Thermodesulfobacteriota</taxon>
        <taxon>Desulfovibrionia</taxon>
        <taxon>Desulfovibrionales</taxon>
        <taxon>Desulfovibrionaceae</taxon>
        <taxon>Solidesulfovibrio</taxon>
    </lineage>
</organism>
<gene>
    <name evidence="2" type="ORF">DFW101_2319</name>
</gene>
<dbReference type="OrthoDB" id="9801593at2"/>
<protein>
    <submittedName>
        <fullName evidence="2">Nitroreductase</fullName>
    </submittedName>
</protein>
<dbReference type="GO" id="GO:0016491">
    <property type="term" value="F:oxidoreductase activity"/>
    <property type="evidence" value="ECO:0007669"/>
    <property type="project" value="InterPro"/>
</dbReference>
<evidence type="ECO:0000259" key="1">
    <source>
        <dbReference type="Pfam" id="PF00881"/>
    </source>
</evidence>
<dbReference type="InterPro" id="IPR000415">
    <property type="entry name" value="Nitroreductase-like"/>
</dbReference>
<sequence>MERNLVKLNSPSLRSQAGLFSEYKYDVKSVEYLEHVKRTDVVNIFDLCSTRATERIFYKTSRVDISLLFWYSFKSICTRKEFDITIKHKAFPSAGGRHSIDVLYITHHNNRWNCFLYDDCAHALCLLDINNRQILNFIHKISSVLDPQFGDIIWFVSQDLKLSSKYENAESLIWRDAGVALGHLAFVAEAIGLNFCPLGITGDNEIRELLCIPESLSPVGGCIVGRKGPYEK</sequence>
<reference evidence="3" key="1">
    <citation type="journal article" date="2015" name="Genome Announc.">
        <title>High-Quality Draft Genome Sequence of Desulfovibrio carbinoliphilus FW-101-2B, an Organic Acid-Oxidizing Sulfate-Reducing Bacterium Isolated from Uranium(VI)-Contaminated Groundwater.</title>
        <authorList>
            <person name="Ramsay B.D."/>
            <person name="Hwang C."/>
            <person name="Woo H.L."/>
            <person name="Carroll S.L."/>
            <person name="Lucas S."/>
            <person name="Han J."/>
            <person name="Lapidus A.L."/>
            <person name="Cheng J.F."/>
            <person name="Goodwin L.A."/>
            <person name="Pitluck S."/>
            <person name="Peters L."/>
            <person name="Chertkov O."/>
            <person name="Held B."/>
            <person name="Detter J.C."/>
            <person name="Han C.S."/>
            <person name="Tapia R."/>
            <person name="Land M.L."/>
            <person name="Hauser L.J."/>
            <person name="Kyrpides N.C."/>
            <person name="Ivanova N.N."/>
            <person name="Mikhailova N."/>
            <person name="Pagani I."/>
            <person name="Woyke T."/>
            <person name="Arkin A.P."/>
            <person name="Dehal P."/>
            <person name="Chivian D."/>
            <person name="Criddle C.S."/>
            <person name="Wu W."/>
            <person name="Chakraborty R."/>
            <person name="Hazen T.C."/>
            <person name="Fields M.W."/>
        </authorList>
    </citation>
    <scope>NUCLEOTIDE SEQUENCE [LARGE SCALE GENOMIC DNA]</scope>
    <source>
        <strain evidence="3">FW-101-2B</strain>
    </source>
</reference>
<evidence type="ECO:0000313" key="2">
    <source>
        <dbReference type="EMBL" id="EHJ48324.1"/>
    </source>
</evidence>
<dbReference type="RefSeq" id="WP_009181700.1">
    <property type="nucleotide sequence ID" value="NZ_CM001368.1"/>
</dbReference>
<dbReference type="AlphaFoldDB" id="G7QAY3"/>
<dbReference type="SUPFAM" id="SSF55469">
    <property type="entry name" value="FMN-dependent nitroreductase-like"/>
    <property type="match status" value="1"/>
</dbReference>
<name>G7QAY3_9BACT</name>
<dbReference type="STRING" id="694327.DFW101_2319"/>
<dbReference type="Pfam" id="PF00881">
    <property type="entry name" value="Nitroreductase"/>
    <property type="match status" value="1"/>
</dbReference>
<proteinExistence type="predicted"/>
<dbReference type="HOGENOM" id="CLU_078778_0_0_7"/>
<keyword evidence="3" id="KW-1185">Reference proteome</keyword>
<dbReference type="eggNOG" id="COG0778">
    <property type="taxonomic scope" value="Bacteria"/>
</dbReference>
<evidence type="ECO:0000313" key="3">
    <source>
        <dbReference type="Proteomes" id="UP000004662"/>
    </source>
</evidence>
<dbReference type="Proteomes" id="UP000004662">
    <property type="component" value="Chromosome"/>
</dbReference>
<accession>G7QAY3</accession>
<dbReference type="InterPro" id="IPR029479">
    <property type="entry name" value="Nitroreductase"/>
</dbReference>